<name>A8PB12_COPC7</name>
<dbReference type="InParanoid" id="A8PB12"/>
<dbReference type="AlphaFoldDB" id="A8PB12"/>
<keyword evidence="3" id="KW-1185">Reference proteome</keyword>
<evidence type="ECO:0000313" key="3">
    <source>
        <dbReference type="Proteomes" id="UP000001861"/>
    </source>
</evidence>
<reference evidence="2 3" key="1">
    <citation type="journal article" date="2010" name="Proc. Natl. Acad. Sci. U.S.A.">
        <title>Insights into evolution of multicellular fungi from the assembled chromosomes of the mushroom Coprinopsis cinerea (Coprinus cinereus).</title>
        <authorList>
            <person name="Stajich J.E."/>
            <person name="Wilke S.K."/>
            <person name="Ahren D."/>
            <person name="Au C.H."/>
            <person name="Birren B.W."/>
            <person name="Borodovsky M."/>
            <person name="Burns C."/>
            <person name="Canback B."/>
            <person name="Casselton L.A."/>
            <person name="Cheng C.K."/>
            <person name="Deng J."/>
            <person name="Dietrich F.S."/>
            <person name="Fargo D.C."/>
            <person name="Farman M.L."/>
            <person name="Gathman A.C."/>
            <person name="Goldberg J."/>
            <person name="Guigo R."/>
            <person name="Hoegger P.J."/>
            <person name="Hooker J.B."/>
            <person name="Huggins A."/>
            <person name="James T.Y."/>
            <person name="Kamada T."/>
            <person name="Kilaru S."/>
            <person name="Kodira C."/>
            <person name="Kues U."/>
            <person name="Kupfer D."/>
            <person name="Kwan H.S."/>
            <person name="Lomsadze A."/>
            <person name="Li W."/>
            <person name="Lilly W.W."/>
            <person name="Ma L.J."/>
            <person name="Mackey A.J."/>
            <person name="Manning G."/>
            <person name="Martin F."/>
            <person name="Muraguchi H."/>
            <person name="Natvig D.O."/>
            <person name="Palmerini H."/>
            <person name="Ramesh M.A."/>
            <person name="Rehmeyer C.J."/>
            <person name="Roe B.A."/>
            <person name="Shenoy N."/>
            <person name="Stanke M."/>
            <person name="Ter-Hovhannisyan V."/>
            <person name="Tunlid A."/>
            <person name="Velagapudi R."/>
            <person name="Vision T.J."/>
            <person name="Zeng Q."/>
            <person name="Zolan M.E."/>
            <person name="Pukkila P.J."/>
        </authorList>
    </citation>
    <scope>NUCLEOTIDE SEQUENCE [LARGE SCALE GENOMIC DNA]</scope>
    <source>
        <strain evidence="3">Okayama-7 / 130 / ATCC MYA-4618 / FGSC 9003</strain>
    </source>
</reference>
<sequence length="78" mass="8181">MKLTNGHFGSASPILAADYEQVPQPPVSQACPPAKGISAPLTTVYEERNLAAETPANSLKPTTEESISNKSPEGQTSQ</sequence>
<feature type="region of interest" description="Disordered" evidence="1">
    <location>
        <begin position="48"/>
        <end position="78"/>
    </location>
</feature>
<dbReference type="RefSeq" id="XP_001840087.1">
    <property type="nucleotide sequence ID" value="XM_001840035.1"/>
</dbReference>
<dbReference type="GeneID" id="6016708"/>
<dbReference type="Proteomes" id="UP000001861">
    <property type="component" value="Unassembled WGS sequence"/>
</dbReference>
<dbReference type="PROSITE" id="PS51257">
    <property type="entry name" value="PROKAR_LIPOPROTEIN"/>
    <property type="match status" value="1"/>
</dbReference>
<gene>
    <name evidence="2" type="ORF">CC1G_13052</name>
</gene>
<comment type="caution">
    <text evidence="2">The sequence shown here is derived from an EMBL/GenBank/DDBJ whole genome shotgun (WGS) entry which is preliminary data.</text>
</comment>
<protein>
    <submittedName>
        <fullName evidence="2">Uncharacterized protein</fullName>
    </submittedName>
</protein>
<evidence type="ECO:0000256" key="1">
    <source>
        <dbReference type="SAM" id="MobiDB-lite"/>
    </source>
</evidence>
<organism evidence="2 3">
    <name type="scientific">Coprinopsis cinerea (strain Okayama-7 / 130 / ATCC MYA-4618 / FGSC 9003)</name>
    <name type="common">Inky cap fungus</name>
    <name type="synonym">Hormographiella aspergillata</name>
    <dbReference type="NCBI Taxonomy" id="240176"/>
    <lineage>
        <taxon>Eukaryota</taxon>
        <taxon>Fungi</taxon>
        <taxon>Dikarya</taxon>
        <taxon>Basidiomycota</taxon>
        <taxon>Agaricomycotina</taxon>
        <taxon>Agaricomycetes</taxon>
        <taxon>Agaricomycetidae</taxon>
        <taxon>Agaricales</taxon>
        <taxon>Agaricineae</taxon>
        <taxon>Psathyrellaceae</taxon>
        <taxon>Coprinopsis</taxon>
    </lineage>
</organism>
<proteinExistence type="predicted"/>
<feature type="compositionally biased region" description="Polar residues" evidence="1">
    <location>
        <begin position="55"/>
        <end position="78"/>
    </location>
</feature>
<dbReference type="VEuPathDB" id="FungiDB:CC1G_13052"/>
<dbReference type="EMBL" id="AACS02000004">
    <property type="protein sequence ID" value="EAU81734.1"/>
    <property type="molecule type" value="Genomic_DNA"/>
</dbReference>
<accession>A8PB12</accession>
<evidence type="ECO:0000313" key="2">
    <source>
        <dbReference type="EMBL" id="EAU81734.1"/>
    </source>
</evidence>
<dbReference type="KEGG" id="cci:CC1G_13052"/>